<comment type="caution">
    <text evidence="2">The sequence shown here is derived from an EMBL/GenBank/DDBJ whole genome shotgun (WGS) entry which is preliminary data.</text>
</comment>
<evidence type="ECO:0008006" key="4">
    <source>
        <dbReference type="Google" id="ProtNLM"/>
    </source>
</evidence>
<dbReference type="AlphaFoldDB" id="A0A3M0K7N5"/>
<evidence type="ECO:0000313" key="3">
    <source>
        <dbReference type="Proteomes" id="UP000269221"/>
    </source>
</evidence>
<protein>
    <recommendedName>
        <fullName evidence="4">Integrase-type domain-containing protein</fullName>
    </recommendedName>
</protein>
<dbReference type="GO" id="GO:0003676">
    <property type="term" value="F:nucleic acid binding"/>
    <property type="evidence" value="ECO:0007669"/>
    <property type="project" value="InterPro"/>
</dbReference>
<dbReference type="EMBL" id="QRBI01000120">
    <property type="protein sequence ID" value="RMC07060.1"/>
    <property type="molecule type" value="Genomic_DNA"/>
</dbReference>
<dbReference type="Proteomes" id="UP000269221">
    <property type="component" value="Unassembled WGS sequence"/>
</dbReference>
<organism evidence="2 3">
    <name type="scientific">Hirundo rustica rustica</name>
    <dbReference type="NCBI Taxonomy" id="333673"/>
    <lineage>
        <taxon>Eukaryota</taxon>
        <taxon>Metazoa</taxon>
        <taxon>Chordata</taxon>
        <taxon>Craniata</taxon>
        <taxon>Vertebrata</taxon>
        <taxon>Euteleostomi</taxon>
        <taxon>Archelosauria</taxon>
        <taxon>Archosauria</taxon>
        <taxon>Dinosauria</taxon>
        <taxon>Saurischia</taxon>
        <taxon>Theropoda</taxon>
        <taxon>Coelurosauria</taxon>
        <taxon>Aves</taxon>
        <taxon>Neognathae</taxon>
        <taxon>Neoaves</taxon>
        <taxon>Telluraves</taxon>
        <taxon>Australaves</taxon>
        <taxon>Passeriformes</taxon>
        <taxon>Sylvioidea</taxon>
        <taxon>Hirundinidae</taxon>
        <taxon>Hirundo</taxon>
    </lineage>
</organism>
<accession>A0A3M0K7N5</accession>
<feature type="compositionally biased region" description="Polar residues" evidence="1">
    <location>
        <begin position="45"/>
        <end position="65"/>
    </location>
</feature>
<gene>
    <name evidence="2" type="ORF">DUI87_16514</name>
</gene>
<evidence type="ECO:0000256" key="1">
    <source>
        <dbReference type="SAM" id="MobiDB-lite"/>
    </source>
</evidence>
<sequence length="152" mass="16989">MEFMEMLLVEVVFSLVQSPCFYEKSSGLIKKSRIWRPNMRLEATKGSQKAGRTTQRARGQGISHSSAFQQKLPDMIVKDPATREAKSPHDQVTWGCGYAYVSTPPDLKWVPAEWVKPFIPKTAKPPAEAHKWPVLPGGGESAEPFLLIIIIP</sequence>
<feature type="region of interest" description="Disordered" evidence="1">
    <location>
        <begin position="44"/>
        <end position="65"/>
    </location>
</feature>
<reference evidence="2 3" key="1">
    <citation type="submission" date="2018-07" db="EMBL/GenBank/DDBJ databases">
        <title>A high quality draft genome assembly of the barn swallow (H. rustica rustica).</title>
        <authorList>
            <person name="Formenti G."/>
            <person name="Chiara M."/>
            <person name="Poveda L."/>
            <person name="Francoijs K.-J."/>
            <person name="Bonisoli-Alquati A."/>
            <person name="Canova L."/>
            <person name="Gianfranceschi L."/>
            <person name="Horner D.S."/>
            <person name="Saino N."/>
        </authorList>
    </citation>
    <scope>NUCLEOTIDE SEQUENCE [LARGE SCALE GENOMIC DNA]</scope>
    <source>
        <strain evidence="2">Chelidonia</strain>
        <tissue evidence="2">Blood</tissue>
    </source>
</reference>
<keyword evidence="3" id="KW-1185">Reference proteome</keyword>
<dbReference type="Gene3D" id="2.30.30.10">
    <property type="entry name" value="Integrase, C-terminal domain superfamily, retroviral"/>
    <property type="match status" value="1"/>
</dbReference>
<dbReference type="SUPFAM" id="SSF50122">
    <property type="entry name" value="DNA-binding domain of retroviral integrase"/>
    <property type="match status" value="1"/>
</dbReference>
<name>A0A3M0K7N5_HIRRU</name>
<dbReference type="InterPro" id="IPR036862">
    <property type="entry name" value="Integrase_C_dom_sf_retrovir"/>
</dbReference>
<evidence type="ECO:0000313" key="2">
    <source>
        <dbReference type="EMBL" id="RMC07060.1"/>
    </source>
</evidence>
<proteinExistence type="predicted"/>